<dbReference type="EMBL" id="JTLV02000001">
    <property type="protein sequence ID" value="PQM31396.1"/>
    <property type="molecule type" value="Genomic_DNA"/>
</dbReference>
<evidence type="ECO:0000313" key="2">
    <source>
        <dbReference type="Proteomes" id="UP000031565"/>
    </source>
</evidence>
<dbReference type="Proteomes" id="UP000031565">
    <property type="component" value="Unassembled WGS sequence"/>
</dbReference>
<name>A0A2P6FD61_9MOLU</name>
<protein>
    <submittedName>
        <fullName evidence="1">Uncharacterized protein</fullName>
    </submittedName>
</protein>
<dbReference type="AlphaFoldDB" id="A0A2P6FD61"/>
<accession>A0A2P6FD61</accession>
<proteinExistence type="predicted"/>
<gene>
    <name evidence="1" type="ORF">SMSRO_SF012270</name>
</gene>
<reference evidence="1 2" key="1">
    <citation type="journal article" date="2015" name="MBio">
        <title>Genome sequence of the Drosophila melanogaster male-killing Spiroplasma strain MSRO endosymbiont.</title>
        <authorList>
            <person name="Paredes J.C."/>
            <person name="Herren J.K."/>
            <person name="Schupfer F."/>
            <person name="Marin R."/>
            <person name="Claverol S."/>
            <person name="Kuo C.H."/>
            <person name="Lemaitre B."/>
            <person name="Beven L."/>
        </authorList>
    </citation>
    <scope>NUCLEOTIDE SEQUENCE [LARGE SCALE GENOMIC DNA]</scope>
    <source>
        <strain evidence="1 2">MSRO</strain>
    </source>
</reference>
<keyword evidence="2" id="KW-1185">Reference proteome</keyword>
<sequence length="45" mass="5421">MQKILNNFLCQVKNHYVLLNNDNKNWSLQSLKIKNLTMLLIYELN</sequence>
<comment type="caution">
    <text evidence="1">The sequence shown here is derived from an EMBL/GenBank/DDBJ whole genome shotgun (WGS) entry which is preliminary data.</text>
</comment>
<organism evidence="1 2">
    <name type="scientific">Spiroplasma poulsonii</name>
    <dbReference type="NCBI Taxonomy" id="2138"/>
    <lineage>
        <taxon>Bacteria</taxon>
        <taxon>Bacillati</taxon>
        <taxon>Mycoplasmatota</taxon>
        <taxon>Mollicutes</taxon>
        <taxon>Entomoplasmatales</taxon>
        <taxon>Spiroplasmataceae</taxon>
        <taxon>Spiroplasma</taxon>
    </lineage>
</organism>
<evidence type="ECO:0000313" key="1">
    <source>
        <dbReference type="EMBL" id="PQM31396.1"/>
    </source>
</evidence>